<evidence type="ECO:0000256" key="2">
    <source>
        <dbReference type="ARBA" id="ARBA00022679"/>
    </source>
</evidence>
<evidence type="ECO:0000256" key="1">
    <source>
        <dbReference type="ARBA" id="ARBA00022527"/>
    </source>
</evidence>
<gene>
    <name evidence="8" type="ORF">J8A68_002892</name>
</gene>
<evidence type="ECO:0000313" key="8">
    <source>
        <dbReference type="EMBL" id="KAG7663643.1"/>
    </source>
</evidence>
<evidence type="ECO:0000256" key="5">
    <source>
        <dbReference type="ARBA" id="ARBA00022840"/>
    </source>
</evidence>
<dbReference type="RefSeq" id="XP_049263875.1">
    <property type="nucleotide sequence ID" value="XM_049406689.1"/>
</dbReference>
<dbReference type="InterPro" id="IPR000961">
    <property type="entry name" value="AGC-kinase_C"/>
</dbReference>
<accession>A0A8J5QK74</accession>
<keyword evidence="2" id="KW-0808">Transferase</keyword>
<dbReference type="Proteomes" id="UP000694255">
    <property type="component" value="Unassembled WGS sequence"/>
</dbReference>
<evidence type="ECO:0000313" key="9">
    <source>
        <dbReference type="Proteomes" id="UP000694255"/>
    </source>
</evidence>
<reference evidence="8 9" key="1">
    <citation type="journal article" date="2021" name="DNA Res.">
        <title>Genome analysis of Candida subhashii reveals its hybrid nature and dual mitochondrial genome conformations.</title>
        <authorList>
            <person name="Mixao V."/>
            <person name="Hegedusova E."/>
            <person name="Saus E."/>
            <person name="Pryszcz L.P."/>
            <person name="Cillingova A."/>
            <person name="Nosek J."/>
            <person name="Gabaldon T."/>
        </authorList>
    </citation>
    <scope>NUCLEOTIDE SEQUENCE [LARGE SCALE GENOMIC DNA]</scope>
    <source>
        <strain evidence="8 9">CBS 10753</strain>
    </source>
</reference>
<evidence type="ECO:0000256" key="4">
    <source>
        <dbReference type="ARBA" id="ARBA00022777"/>
    </source>
</evidence>
<keyword evidence="4" id="KW-0418">Kinase</keyword>
<organism evidence="8 9">
    <name type="scientific">[Candida] subhashii</name>
    <dbReference type="NCBI Taxonomy" id="561895"/>
    <lineage>
        <taxon>Eukaryota</taxon>
        <taxon>Fungi</taxon>
        <taxon>Dikarya</taxon>
        <taxon>Ascomycota</taxon>
        <taxon>Saccharomycotina</taxon>
        <taxon>Pichiomycetes</taxon>
        <taxon>Debaryomycetaceae</taxon>
        <taxon>Spathaspora</taxon>
    </lineage>
</organism>
<evidence type="ECO:0000256" key="3">
    <source>
        <dbReference type="ARBA" id="ARBA00022741"/>
    </source>
</evidence>
<dbReference type="GO" id="GO:0004674">
    <property type="term" value="F:protein serine/threonine kinase activity"/>
    <property type="evidence" value="ECO:0007669"/>
    <property type="project" value="UniProtKB-KW"/>
</dbReference>
<keyword evidence="5" id="KW-0067">ATP-binding</keyword>
<name>A0A8J5QK74_9ASCO</name>
<evidence type="ECO:0000256" key="6">
    <source>
        <dbReference type="SAM" id="MobiDB-lite"/>
    </source>
</evidence>
<evidence type="ECO:0000259" key="7">
    <source>
        <dbReference type="PROSITE" id="PS51285"/>
    </source>
</evidence>
<feature type="region of interest" description="Disordered" evidence="6">
    <location>
        <begin position="1"/>
        <end position="25"/>
    </location>
</feature>
<proteinExistence type="predicted"/>
<feature type="domain" description="AGC-kinase C-terminal" evidence="7">
    <location>
        <begin position="73"/>
        <end position="151"/>
    </location>
</feature>
<sequence length="165" mass="17934">MSLKDQTKEQTEATAGLGELSIDDMEVDVTSPIVVTDDSDGEDDDGISDGFKSIKAESINGSKNVRAGVSVSQGLDWDSVPFSNRKRLGPPGPPPSYPSKDELKAAASATPQVDFTNFQLRSTWKKEIRQNISSTFQNFQFKKDNLACQSEAVDIGVKIYVGIKD</sequence>
<dbReference type="PROSITE" id="PS51285">
    <property type="entry name" value="AGC_KINASE_CTER"/>
    <property type="match status" value="1"/>
</dbReference>
<protein>
    <recommendedName>
        <fullName evidence="7">AGC-kinase C-terminal domain-containing protein</fullName>
    </recommendedName>
</protein>
<dbReference type="GO" id="GO:0005524">
    <property type="term" value="F:ATP binding"/>
    <property type="evidence" value="ECO:0007669"/>
    <property type="project" value="UniProtKB-KW"/>
</dbReference>
<keyword evidence="9" id="KW-1185">Reference proteome</keyword>
<feature type="compositionally biased region" description="Basic and acidic residues" evidence="6">
    <location>
        <begin position="1"/>
        <end position="11"/>
    </location>
</feature>
<keyword evidence="3" id="KW-0547">Nucleotide-binding</keyword>
<dbReference type="AlphaFoldDB" id="A0A8J5QK74"/>
<keyword evidence="1" id="KW-0723">Serine/threonine-protein kinase</keyword>
<comment type="caution">
    <text evidence="8">The sequence shown here is derived from an EMBL/GenBank/DDBJ whole genome shotgun (WGS) entry which is preliminary data.</text>
</comment>
<dbReference type="EMBL" id="JAGSYN010000125">
    <property type="protein sequence ID" value="KAG7663643.1"/>
    <property type="molecule type" value="Genomic_DNA"/>
</dbReference>
<feature type="region of interest" description="Disordered" evidence="6">
    <location>
        <begin position="80"/>
        <end position="108"/>
    </location>
</feature>
<dbReference type="GeneID" id="73469693"/>